<organism evidence="1 2">
    <name type="scientific">Posidoniimonas corsicana</name>
    <dbReference type="NCBI Taxonomy" id="1938618"/>
    <lineage>
        <taxon>Bacteria</taxon>
        <taxon>Pseudomonadati</taxon>
        <taxon>Planctomycetota</taxon>
        <taxon>Planctomycetia</taxon>
        <taxon>Pirellulales</taxon>
        <taxon>Lacipirellulaceae</taxon>
        <taxon>Posidoniimonas</taxon>
    </lineage>
</organism>
<evidence type="ECO:0000313" key="1">
    <source>
        <dbReference type="EMBL" id="TWT36264.1"/>
    </source>
</evidence>
<dbReference type="AlphaFoldDB" id="A0A5C5VCD8"/>
<reference evidence="1 2" key="1">
    <citation type="submission" date="2019-02" db="EMBL/GenBank/DDBJ databases">
        <title>Deep-cultivation of Planctomycetes and their phenomic and genomic characterization uncovers novel biology.</title>
        <authorList>
            <person name="Wiegand S."/>
            <person name="Jogler M."/>
            <person name="Boedeker C."/>
            <person name="Pinto D."/>
            <person name="Vollmers J."/>
            <person name="Rivas-Marin E."/>
            <person name="Kohn T."/>
            <person name="Peeters S.H."/>
            <person name="Heuer A."/>
            <person name="Rast P."/>
            <person name="Oberbeckmann S."/>
            <person name="Bunk B."/>
            <person name="Jeske O."/>
            <person name="Meyerdierks A."/>
            <person name="Storesund J.E."/>
            <person name="Kallscheuer N."/>
            <person name="Luecker S."/>
            <person name="Lage O.M."/>
            <person name="Pohl T."/>
            <person name="Merkel B.J."/>
            <person name="Hornburger P."/>
            <person name="Mueller R.-W."/>
            <person name="Bruemmer F."/>
            <person name="Labrenz M."/>
            <person name="Spormann A.M."/>
            <person name="Op Den Camp H."/>
            <person name="Overmann J."/>
            <person name="Amann R."/>
            <person name="Jetten M.S.M."/>
            <person name="Mascher T."/>
            <person name="Medema M.H."/>
            <person name="Devos D.P."/>
            <person name="Kaster A.-K."/>
            <person name="Ovreas L."/>
            <person name="Rohde M."/>
            <person name="Galperin M.Y."/>
            <person name="Jogler C."/>
        </authorList>
    </citation>
    <scope>NUCLEOTIDE SEQUENCE [LARGE SCALE GENOMIC DNA]</scope>
    <source>
        <strain evidence="1 2">KOR34</strain>
    </source>
</reference>
<sequence>MGEGVKKSVTLPAHVVELLQHANDLIGSEDDLATIPSDDLIQTEAGYGGLDRGGGNQYSFVLFPEQGTKPRWEVTLLADEIDEIASGFRDSIVVREFS</sequence>
<dbReference type="OrthoDB" id="2052122at2"/>
<dbReference type="RefSeq" id="WP_146563028.1">
    <property type="nucleotide sequence ID" value="NZ_SIHJ01000001.1"/>
</dbReference>
<protein>
    <submittedName>
        <fullName evidence="1">Uncharacterized protein</fullName>
    </submittedName>
</protein>
<name>A0A5C5VCD8_9BACT</name>
<dbReference type="Proteomes" id="UP000316714">
    <property type="component" value="Unassembled WGS sequence"/>
</dbReference>
<proteinExistence type="predicted"/>
<keyword evidence="2" id="KW-1185">Reference proteome</keyword>
<comment type="caution">
    <text evidence="1">The sequence shown here is derived from an EMBL/GenBank/DDBJ whole genome shotgun (WGS) entry which is preliminary data.</text>
</comment>
<accession>A0A5C5VCD8</accession>
<gene>
    <name evidence="1" type="ORF">KOR34_11680</name>
</gene>
<evidence type="ECO:0000313" key="2">
    <source>
        <dbReference type="Proteomes" id="UP000316714"/>
    </source>
</evidence>
<dbReference type="EMBL" id="SIHJ01000001">
    <property type="protein sequence ID" value="TWT36264.1"/>
    <property type="molecule type" value="Genomic_DNA"/>
</dbReference>